<keyword evidence="7" id="KW-1185">Reference proteome</keyword>
<feature type="region of interest" description="Disordered" evidence="5">
    <location>
        <begin position="739"/>
        <end position="817"/>
    </location>
</feature>
<dbReference type="EMBL" id="CAMPGE010028121">
    <property type="protein sequence ID" value="CAI2385678.1"/>
    <property type="molecule type" value="Genomic_DNA"/>
</dbReference>
<dbReference type="AlphaFoldDB" id="A0AAD1Y5S0"/>
<feature type="region of interest" description="Disordered" evidence="5">
    <location>
        <begin position="1"/>
        <end position="100"/>
    </location>
</feature>
<feature type="compositionally biased region" description="Basic and acidic residues" evidence="5">
    <location>
        <begin position="7"/>
        <end position="20"/>
    </location>
</feature>
<evidence type="ECO:0000256" key="3">
    <source>
        <dbReference type="ARBA" id="ARBA00004656"/>
    </source>
</evidence>
<sequence length="817" mass="95076">MGCAGSSEKKVQKNKPESRKPISQKPAGQHVANQEPQNFTEQADRVQREAKSQQPKPPVKKEEPKKKEDPKKKEVTKKKEEPSKKPQPQKKEPAKPKGRMIDVHKLSEQEFEDLKAPLFAKVMNYYDLKLDTKYQDSLEERVARLLTNDVGETLRTEVSFTLIQEFKKFMYLVAVDILEQKMDGVLQSGAYEVDSETGQKYFSSPFHPPHILDLVWRFIIQEGQMYADFCQHIVGGFIDRPNPRISLKSTLSRYNRARAQLEQNEELLRPYWGLWPSIANVNLLEIDYDYDILLHAKSKHEDLDTIREMITEREIDSFDLFPIKQLVADWRQQNINDLEDVEEAELDEDADLSKVSKLKNVDFEAVYDSLMEFEFHDKFVDSVCAMFNLTAESGQLFIREYKHFLYIYFLTQGNCAPSFEIDSFWDLHYASTKDYRLFCKEIFGEFLESKNYDYSSAGVVARTRDYKKTLKVYEDIFDSEPEEAFWEDPVDLTINSTNGLQHLNLFKYTCMCIYHKENEGLEYKNTLRRNKDNFDEDLEDEETDAINLRNKARIEASKSNKIFTNLREVQVIEDEESIDEEEEQKSSYKPKDRKKKAKKEEEKKNKGSKSKGKGKKEEGKDSESKVIFDPVLTKGGFKILPRYHNIEVFESEDIIDQMEDGLYTDYIHVGSSKFKEIFDVAILSRADVDIALTDFKKSKDSELKEAAKEDFEMDERMESLTLKQTEFYFNPKEEFETSTVNYSDRHFSTTEESDEEDSEVEESEGDSEESEGDSEENEGDSEENEGDSEENEEDSEDSSNDEAKDADQNEESPSLSI</sequence>
<evidence type="ECO:0000256" key="1">
    <source>
        <dbReference type="ARBA" id="ARBA00004127"/>
    </source>
</evidence>
<dbReference type="GO" id="GO:0005768">
    <property type="term" value="C:endosome"/>
    <property type="evidence" value="ECO:0007669"/>
    <property type="project" value="UniProtKB-SubCell"/>
</dbReference>
<gene>
    <name evidence="6" type="ORF">ECRASSUSDP1_LOCUS27260</name>
</gene>
<dbReference type="GO" id="GO:0005765">
    <property type="term" value="C:lysosomal membrane"/>
    <property type="evidence" value="ECO:0007669"/>
    <property type="project" value="UniProtKB-SubCell"/>
</dbReference>
<evidence type="ECO:0000313" key="6">
    <source>
        <dbReference type="EMBL" id="CAI2385678.1"/>
    </source>
</evidence>
<feature type="compositionally biased region" description="Basic and acidic residues" evidence="5">
    <location>
        <begin position="59"/>
        <end position="100"/>
    </location>
</feature>
<evidence type="ECO:0000256" key="4">
    <source>
        <dbReference type="SAM" id="Coils"/>
    </source>
</evidence>
<reference evidence="6" key="1">
    <citation type="submission" date="2023-07" db="EMBL/GenBank/DDBJ databases">
        <authorList>
            <consortium name="AG Swart"/>
            <person name="Singh M."/>
            <person name="Singh A."/>
            <person name="Seah K."/>
            <person name="Emmerich C."/>
        </authorList>
    </citation>
    <scope>NUCLEOTIDE SEQUENCE</scope>
    <source>
        <strain evidence="6">DP1</strain>
    </source>
</reference>
<comment type="subcellular location">
    <subcellularLocation>
        <location evidence="1">Endomembrane system</location>
        <topology evidence="1">Multi-pass membrane protein</topology>
    </subcellularLocation>
    <subcellularLocation>
        <location evidence="2">Endosome</location>
    </subcellularLocation>
    <subcellularLocation>
        <location evidence="3">Lysosome membrane</location>
    </subcellularLocation>
</comment>
<accession>A0AAD1Y5S0</accession>
<evidence type="ECO:0000313" key="7">
    <source>
        <dbReference type="Proteomes" id="UP001295684"/>
    </source>
</evidence>
<name>A0AAD1Y5S0_EUPCR</name>
<comment type="caution">
    <text evidence="6">The sequence shown here is derived from an EMBL/GenBank/DDBJ whole genome shotgun (WGS) entry which is preliminary data.</text>
</comment>
<organism evidence="6 7">
    <name type="scientific">Euplotes crassus</name>
    <dbReference type="NCBI Taxonomy" id="5936"/>
    <lineage>
        <taxon>Eukaryota</taxon>
        <taxon>Sar</taxon>
        <taxon>Alveolata</taxon>
        <taxon>Ciliophora</taxon>
        <taxon>Intramacronucleata</taxon>
        <taxon>Spirotrichea</taxon>
        <taxon>Hypotrichia</taxon>
        <taxon>Euplotida</taxon>
        <taxon>Euplotidae</taxon>
        <taxon>Moneuplotes</taxon>
    </lineage>
</organism>
<feature type="region of interest" description="Disordered" evidence="5">
    <location>
        <begin position="575"/>
        <end position="621"/>
    </location>
</feature>
<dbReference type="PANTHER" id="PTHR45981">
    <property type="entry name" value="LD02310P"/>
    <property type="match status" value="1"/>
</dbReference>
<evidence type="ECO:0000256" key="2">
    <source>
        <dbReference type="ARBA" id="ARBA00004177"/>
    </source>
</evidence>
<feature type="compositionally biased region" description="Acidic residues" evidence="5">
    <location>
        <begin position="751"/>
        <end position="800"/>
    </location>
</feature>
<feature type="compositionally biased region" description="Basic and acidic residues" evidence="5">
    <location>
        <begin position="42"/>
        <end position="51"/>
    </location>
</feature>
<proteinExistence type="predicted"/>
<dbReference type="Proteomes" id="UP001295684">
    <property type="component" value="Unassembled WGS sequence"/>
</dbReference>
<keyword evidence="4" id="KW-0175">Coiled coil</keyword>
<feature type="compositionally biased region" description="Polar residues" evidence="5">
    <location>
        <begin position="31"/>
        <end position="41"/>
    </location>
</feature>
<feature type="coiled-coil region" evidence="4">
    <location>
        <begin position="524"/>
        <end position="551"/>
    </location>
</feature>
<evidence type="ECO:0000256" key="5">
    <source>
        <dbReference type="SAM" id="MobiDB-lite"/>
    </source>
</evidence>
<protein>
    <submittedName>
        <fullName evidence="6">Uncharacterized protein</fullName>
    </submittedName>
</protein>